<organism evidence="3 4">
    <name type="scientific">Sanghuangporus baumii</name>
    <name type="common">Phellinus baumii</name>
    <dbReference type="NCBI Taxonomy" id="108892"/>
    <lineage>
        <taxon>Eukaryota</taxon>
        <taxon>Fungi</taxon>
        <taxon>Dikarya</taxon>
        <taxon>Basidiomycota</taxon>
        <taxon>Agaricomycotina</taxon>
        <taxon>Agaricomycetes</taxon>
        <taxon>Hymenochaetales</taxon>
        <taxon>Hymenochaetaceae</taxon>
        <taxon>Sanghuangporus</taxon>
    </lineage>
</organism>
<dbReference type="PANTHER" id="PTHR45648">
    <property type="entry name" value="GDSL LIPASE/ACYLHYDROLASE FAMILY PROTEIN (AFU_ORTHOLOGUE AFUA_4G14700)"/>
    <property type="match status" value="1"/>
</dbReference>
<feature type="chain" id="PRO_5040500119" evidence="2">
    <location>
        <begin position="21"/>
        <end position="357"/>
    </location>
</feature>
<evidence type="ECO:0000256" key="1">
    <source>
        <dbReference type="ARBA" id="ARBA00022801"/>
    </source>
</evidence>
<dbReference type="SUPFAM" id="SSF52266">
    <property type="entry name" value="SGNH hydrolase"/>
    <property type="match status" value="1"/>
</dbReference>
<dbReference type="InterPro" id="IPR001087">
    <property type="entry name" value="GDSL"/>
</dbReference>
<evidence type="ECO:0000313" key="4">
    <source>
        <dbReference type="Proteomes" id="UP000757232"/>
    </source>
</evidence>
<name>A0A9Q5N791_SANBA</name>
<dbReference type="GO" id="GO:0016788">
    <property type="term" value="F:hydrolase activity, acting on ester bonds"/>
    <property type="evidence" value="ECO:0007669"/>
    <property type="project" value="InterPro"/>
</dbReference>
<dbReference type="Gene3D" id="3.40.50.1110">
    <property type="entry name" value="SGNH hydrolase"/>
    <property type="match status" value="2"/>
</dbReference>
<dbReference type="Pfam" id="PF00657">
    <property type="entry name" value="Lipase_GDSL"/>
    <property type="match status" value="1"/>
</dbReference>
<keyword evidence="4" id="KW-1185">Reference proteome</keyword>
<sequence length="357" mass="39706">MVHLHLSAFSTFFLLYSARAAAVGKHGHSPNQIKSIVTFGDSYTDVVSTGDNATAWPVYAADYGPFNLFPFAKSGATCSNNLTYRPAPSVMESQVPLYFTEVQNGTLHLDPVETLYSLWIGTNDVGRYALLTGNQMSGVTLLDVIKCSTRWVRILYESGARNFLFQNMIPLEKTVLYSNISYPNRYYTLERNSTEWSIFMTELTTTGNALSKLMLEQYASSLPGAHIGLFDSHSLLSDIISNPSEYLNGTAPPSVVTPIKSCLFDSHSLFSDIISNPSEYLNGTAPPNVVTPIKSCVYQLNENVSDTGDCTIANGTDRDSYLWYDELHPSEQADRIVAREYTNAILRKSDRWVTWLS</sequence>
<dbReference type="PANTHER" id="PTHR45648:SF22">
    <property type="entry name" value="GDSL LIPASE_ACYLHYDROLASE FAMILY PROTEIN (AFU_ORTHOLOGUE AFUA_4G14700)"/>
    <property type="match status" value="1"/>
</dbReference>
<proteinExistence type="predicted"/>
<dbReference type="InterPro" id="IPR036514">
    <property type="entry name" value="SGNH_hydro_sf"/>
</dbReference>
<comment type="caution">
    <text evidence="3">The sequence shown here is derived from an EMBL/GenBank/DDBJ whole genome shotgun (WGS) entry which is preliminary data.</text>
</comment>
<dbReference type="EMBL" id="LNZH02000151">
    <property type="protein sequence ID" value="OCB89670.1"/>
    <property type="molecule type" value="Genomic_DNA"/>
</dbReference>
<evidence type="ECO:0000313" key="3">
    <source>
        <dbReference type="EMBL" id="OCB89670.1"/>
    </source>
</evidence>
<keyword evidence="2" id="KW-0732">Signal</keyword>
<evidence type="ECO:0000256" key="2">
    <source>
        <dbReference type="SAM" id="SignalP"/>
    </source>
</evidence>
<dbReference type="Proteomes" id="UP000757232">
    <property type="component" value="Unassembled WGS sequence"/>
</dbReference>
<feature type="signal peptide" evidence="2">
    <location>
        <begin position="1"/>
        <end position="20"/>
    </location>
</feature>
<dbReference type="InterPro" id="IPR051058">
    <property type="entry name" value="GDSL_Est/Lipase"/>
</dbReference>
<reference evidence="3" key="1">
    <citation type="submission" date="2016-06" db="EMBL/GenBank/DDBJ databases">
        <title>Draft Genome sequence of the fungus Inonotus baumii.</title>
        <authorList>
            <person name="Zhu H."/>
            <person name="Lin W."/>
        </authorList>
    </citation>
    <scope>NUCLEOTIDE SEQUENCE</scope>
    <source>
        <strain evidence="3">821</strain>
    </source>
</reference>
<dbReference type="OrthoDB" id="1600564at2759"/>
<gene>
    <name evidence="3" type="ORF">A7U60_g3147</name>
</gene>
<dbReference type="AlphaFoldDB" id="A0A9Q5N791"/>
<protein>
    <submittedName>
        <fullName evidence="3">GDSL lipase/acylhydrolase</fullName>
    </submittedName>
</protein>
<accession>A0A9Q5N791</accession>
<keyword evidence="1" id="KW-0378">Hydrolase</keyword>